<dbReference type="InterPro" id="IPR036236">
    <property type="entry name" value="Znf_C2H2_sf"/>
</dbReference>
<feature type="region of interest" description="Disordered" evidence="2">
    <location>
        <begin position="517"/>
        <end position="603"/>
    </location>
</feature>
<proteinExistence type="predicted"/>
<protein>
    <submittedName>
        <fullName evidence="4">Protein teflon</fullName>
    </submittedName>
</protein>
<keyword evidence="5" id="KW-1185">Reference proteome</keyword>
<dbReference type="GO" id="GO:0008270">
    <property type="term" value="F:zinc ion binding"/>
    <property type="evidence" value="ECO:0007669"/>
    <property type="project" value="UniProtKB-KW"/>
</dbReference>
<feature type="region of interest" description="Disordered" evidence="2">
    <location>
        <begin position="77"/>
        <end position="110"/>
    </location>
</feature>
<dbReference type="PROSITE" id="PS00028">
    <property type="entry name" value="ZINC_FINGER_C2H2_1"/>
    <property type="match status" value="3"/>
</dbReference>
<keyword evidence="1" id="KW-0479">Metal-binding</keyword>
<keyword evidence="1" id="KW-0862">Zinc</keyword>
<evidence type="ECO:0000256" key="2">
    <source>
        <dbReference type="SAM" id="MobiDB-lite"/>
    </source>
</evidence>
<evidence type="ECO:0000313" key="4">
    <source>
        <dbReference type="EMBL" id="BFG05913.1"/>
    </source>
</evidence>
<feature type="domain" description="C2H2-type" evidence="3">
    <location>
        <begin position="818"/>
        <end position="842"/>
    </location>
</feature>
<dbReference type="EMBL" id="AP029267">
    <property type="protein sequence ID" value="BFG05913.1"/>
    <property type="molecule type" value="Genomic_DNA"/>
</dbReference>
<evidence type="ECO:0000259" key="3">
    <source>
        <dbReference type="PROSITE" id="PS50157"/>
    </source>
</evidence>
<feature type="compositionally biased region" description="Polar residues" evidence="2">
    <location>
        <begin position="546"/>
        <end position="555"/>
    </location>
</feature>
<feature type="domain" description="C2H2-type" evidence="3">
    <location>
        <begin position="846"/>
        <end position="869"/>
    </location>
</feature>
<evidence type="ECO:0000256" key="1">
    <source>
        <dbReference type="PROSITE-ProRule" id="PRU00042"/>
    </source>
</evidence>
<name>A0AAU9GD66_DROMD</name>
<dbReference type="AlphaFoldDB" id="A0AAU9GD66"/>
<feature type="compositionally biased region" description="Basic and acidic residues" evidence="2">
    <location>
        <begin position="535"/>
        <end position="545"/>
    </location>
</feature>
<dbReference type="PROSITE" id="PS50157">
    <property type="entry name" value="ZINC_FINGER_C2H2_2"/>
    <property type="match status" value="2"/>
</dbReference>
<dbReference type="SMART" id="SM00355">
    <property type="entry name" value="ZnF_C2H2"/>
    <property type="match status" value="3"/>
</dbReference>
<sequence>MTSFFDLLGDGGDVHFEKCGDIAVSPKDNVVAMFCHFCSDIFTHLPEFMRHLQRSHSDTLHFTKEQNVYRVEELLSMESSEDETQSQAHSCSSVNSGLAGETEDADAAPRSSDCLASNVDIMNALAAFDVEVDAINVKCETQEMKEKGAARNILAEVEEMLEERKNMSSRVMNNKPEAIQETYYKANYTENQKDFRRARKPGNLEKAPTICDVKSYNIARHSRKREAIKQRLSSVKKRIMLSLENDVPKSVPMKVSSVKLELPAFKEESKHPGVEATKLPPKNLETKEIRSNMTQVIQYNGMKSASMKPLLKPRTLSNASSKRPVYILPKISTSSSVDSKKVANASLTNLKSSTNGSTTLIKPAIPASLRQPLAEKKPKTFRINMPLSKVNKVASNSVSPSISSATKQSKLPALWDSNSANDLAAPLEPTKSSKIVSATPIKKRCVASTSKKPTILPCASGTAFKIDPNISHAPTGRRSSPIKIERVKILSKIAKDIKQNVETSVKGKPIWKKRIPSSVASVKSSELNATNNDAVEQHKRPERRSSLTVVSNSPDQTKKRTRRSSMTTVKPTPPPNSQKLQSEPVQGPAKAQKRSPSTEICDAKRAKIKQERCSKNFSLSSSAIEFLQKDLKTSKLDADSLLQLAETRGDSIVENLEAQIEETKEENTQKKELITPQTPEIKVAGDDLKLLETVGLPIIKVPKFEYKMPLEQSEEFRKKAAKFSKIYHKYETIWSYRKSKVIGAPEGLVQQLNAFTEEVNKELACQLTLSEMKRTHNLINSWYAEQIDKRFFRKATLSYSIEHYMLLFHFLSKITTVYLCEYCEETFTHESRYKKHVQSLHTLHAFTCAECGRSFKRLYFYEKHLKAAHNVSPIIT</sequence>
<dbReference type="Proteomes" id="UP001500889">
    <property type="component" value="Chromosome E"/>
</dbReference>
<feature type="compositionally biased region" description="Polar residues" evidence="2">
    <location>
        <begin position="85"/>
        <end position="96"/>
    </location>
</feature>
<reference evidence="4 5" key="1">
    <citation type="submission" date="2024-02" db="EMBL/GenBank/DDBJ databases">
        <title>A chromosome-level genome assembly of Drosophila madeirensis, a fruit fly species endemic to Madeira island.</title>
        <authorList>
            <person name="Tomihara K."/>
            <person name="Llopart A."/>
            <person name="Yamamoto D."/>
        </authorList>
    </citation>
    <scope>NUCLEOTIDE SEQUENCE [LARGE SCALE GENOMIC DNA]</scope>
    <source>
        <strain evidence="4 5">RF1</strain>
    </source>
</reference>
<dbReference type="InterPro" id="IPR013087">
    <property type="entry name" value="Znf_C2H2_type"/>
</dbReference>
<dbReference type="Gene3D" id="3.30.160.60">
    <property type="entry name" value="Classic Zinc Finger"/>
    <property type="match status" value="1"/>
</dbReference>
<organism evidence="4 5">
    <name type="scientific">Drosophila madeirensis</name>
    <name type="common">Fruit fly</name>
    <dbReference type="NCBI Taxonomy" id="30013"/>
    <lineage>
        <taxon>Eukaryota</taxon>
        <taxon>Metazoa</taxon>
        <taxon>Ecdysozoa</taxon>
        <taxon>Arthropoda</taxon>
        <taxon>Hexapoda</taxon>
        <taxon>Insecta</taxon>
        <taxon>Pterygota</taxon>
        <taxon>Neoptera</taxon>
        <taxon>Endopterygota</taxon>
        <taxon>Diptera</taxon>
        <taxon>Brachycera</taxon>
        <taxon>Muscomorpha</taxon>
        <taxon>Ephydroidea</taxon>
        <taxon>Drosophilidae</taxon>
        <taxon>Drosophila</taxon>
        <taxon>Sophophora</taxon>
    </lineage>
</organism>
<accession>A0AAU9GD66</accession>
<keyword evidence="1" id="KW-0863">Zinc-finger</keyword>
<dbReference type="SUPFAM" id="SSF57667">
    <property type="entry name" value="beta-beta-alpha zinc fingers"/>
    <property type="match status" value="1"/>
</dbReference>
<feature type="compositionally biased region" description="Polar residues" evidence="2">
    <location>
        <begin position="518"/>
        <end position="534"/>
    </location>
</feature>
<evidence type="ECO:0000313" key="5">
    <source>
        <dbReference type="Proteomes" id="UP001500889"/>
    </source>
</evidence>
<gene>
    <name evidence="4" type="ORF">DMAD_04532</name>
</gene>